<keyword evidence="1" id="KW-0812">Transmembrane</keyword>
<protein>
    <submittedName>
        <fullName evidence="2">Uncharacterized protein</fullName>
    </submittedName>
</protein>
<gene>
    <name evidence="2" type="ORF">G1H19_15175</name>
</gene>
<feature type="transmembrane region" description="Helical" evidence="1">
    <location>
        <begin position="106"/>
        <end position="126"/>
    </location>
</feature>
<sequence>MTSVPRLLTRGALSGTAYGVLGGLFAGAVLGTAIVPVLGTLFGAGIGFLVGLVTGPVLGLVLTVVALCCPNPPTRLRATATTALVAAVLFTAALLVLQPFDVGPSWQAVAVPLASTVGVGVLFLWANARLMDDLFGPAPDQLLPAGDWRVPTFGTAGTVVALLCAGVAVHGWAAALIG</sequence>
<accession>A0A7K3WG28</accession>
<reference evidence="2 3" key="1">
    <citation type="submission" date="2020-02" db="EMBL/GenBank/DDBJ databases">
        <title>The whole genome sequence of CPCC 205119.</title>
        <authorList>
            <person name="Jiang Z."/>
        </authorList>
    </citation>
    <scope>NUCLEOTIDE SEQUENCE [LARGE SCALE GENOMIC DNA]</scope>
    <source>
        <strain evidence="2 3">CPCC 205119</strain>
    </source>
</reference>
<organism evidence="2 3">
    <name type="scientific">Goekera deserti</name>
    <dbReference type="NCBI Taxonomy" id="2497753"/>
    <lineage>
        <taxon>Bacteria</taxon>
        <taxon>Bacillati</taxon>
        <taxon>Actinomycetota</taxon>
        <taxon>Actinomycetes</taxon>
        <taxon>Geodermatophilales</taxon>
        <taxon>Geodermatophilaceae</taxon>
        <taxon>Goekera</taxon>
    </lineage>
</organism>
<keyword evidence="3" id="KW-1185">Reference proteome</keyword>
<evidence type="ECO:0000313" key="2">
    <source>
        <dbReference type="EMBL" id="NEL55332.1"/>
    </source>
</evidence>
<keyword evidence="1" id="KW-0472">Membrane</keyword>
<dbReference type="EMBL" id="JAAGWK010000021">
    <property type="protein sequence ID" value="NEL55332.1"/>
    <property type="molecule type" value="Genomic_DNA"/>
</dbReference>
<keyword evidence="1" id="KW-1133">Transmembrane helix</keyword>
<feature type="transmembrane region" description="Helical" evidence="1">
    <location>
        <begin position="12"/>
        <end position="35"/>
    </location>
</feature>
<feature type="transmembrane region" description="Helical" evidence="1">
    <location>
        <begin position="41"/>
        <end position="68"/>
    </location>
</feature>
<name>A0A7K3WG28_9ACTN</name>
<evidence type="ECO:0000313" key="3">
    <source>
        <dbReference type="Proteomes" id="UP000470470"/>
    </source>
</evidence>
<comment type="caution">
    <text evidence="2">The sequence shown here is derived from an EMBL/GenBank/DDBJ whole genome shotgun (WGS) entry which is preliminary data.</text>
</comment>
<proteinExistence type="predicted"/>
<feature type="transmembrane region" description="Helical" evidence="1">
    <location>
        <begin position="80"/>
        <end position="100"/>
    </location>
</feature>
<evidence type="ECO:0000256" key="1">
    <source>
        <dbReference type="SAM" id="Phobius"/>
    </source>
</evidence>
<dbReference type="AlphaFoldDB" id="A0A7K3WG28"/>
<dbReference type="Proteomes" id="UP000470470">
    <property type="component" value="Unassembled WGS sequence"/>
</dbReference>
<dbReference type="RefSeq" id="WP_152731895.1">
    <property type="nucleotide sequence ID" value="NZ_JAABOZ010000012.1"/>
</dbReference>